<name>A0A4Z2F0U9_9TELE</name>
<comment type="caution">
    <text evidence="1">The sequence shown here is derived from an EMBL/GenBank/DDBJ whole genome shotgun (WGS) entry which is preliminary data.</text>
</comment>
<dbReference type="Proteomes" id="UP000314294">
    <property type="component" value="Unassembled WGS sequence"/>
</dbReference>
<keyword evidence="2" id="KW-1185">Reference proteome</keyword>
<reference evidence="1 2" key="1">
    <citation type="submission" date="2019-03" db="EMBL/GenBank/DDBJ databases">
        <title>First draft genome of Liparis tanakae, snailfish: a comprehensive survey of snailfish specific genes.</title>
        <authorList>
            <person name="Kim W."/>
            <person name="Song I."/>
            <person name="Jeong J.-H."/>
            <person name="Kim D."/>
            <person name="Kim S."/>
            <person name="Ryu S."/>
            <person name="Song J.Y."/>
            <person name="Lee S.K."/>
        </authorList>
    </citation>
    <scope>NUCLEOTIDE SEQUENCE [LARGE SCALE GENOMIC DNA]</scope>
    <source>
        <tissue evidence="1">Muscle</tissue>
    </source>
</reference>
<evidence type="ECO:0000313" key="1">
    <source>
        <dbReference type="EMBL" id="TNN34573.1"/>
    </source>
</evidence>
<dbReference type="AlphaFoldDB" id="A0A4Z2F0U9"/>
<accession>A0A4Z2F0U9</accession>
<dbReference type="EMBL" id="SRLO01001934">
    <property type="protein sequence ID" value="TNN34573.1"/>
    <property type="molecule type" value="Genomic_DNA"/>
</dbReference>
<sequence length="72" mass="8199">MKTEDNDSMLRVSSFHPIFLLLPEAVCSEPPLGANTDTTLLEAALPCLLEEKETRENQNQDFAEIRVTWYTD</sequence>
<evidence type="ECO:0000313" key="2">
    <source>
        <dbReference type="Proteomes" id="UP000314294"/>
    </source>
</evidence>
<protein>
    <submittedName>
        <fullName evidence="1">Uncharacterized protein</fullName>
    </submittedName>
</protein>
<organism evidence="1 2">
    <name type="scientific">Liparis tanakae</name>
    <name type="common">Tanaka's snailfish</name>
    <dbReference type="NCBI Taxonomy" id="230148"/>
    <lineage>
        <taxon>Eukaryota</taxon>
        <taxon>Metazoa</taxon>
        <taxon>Chordata</taxon>
        <taxon>Craniata</taxon>
        <taxon>Vertebrata</taxon>
        <taxon>Euteleostomi</taxon>
        <taxon>Actinopterygii</taxon>
        <taxon>Neopterygii</taxon>
        <taxon>Teleostei</taxon>
        <taxon>Neoteleostei</taxon>
        <taxon>Acanthomorphata</taxon>
        <taxon>Eupercaria</taxon>
        <taxon>Perciformes</taxon>
        <taxon>Cottioidei</taxon>
        <taxon>Cottales</taxon>
        <taxon>Liparidae</taxon>
        <taxon>Liparis</taxon>
    </lineage>
</organism>
<proteinExistence type="predicted"/>
<gene>
    <name evidence="1" type="ORF">EYF80_055268</name>
</gene>